<dbReference type="Proteomes" id="UP000094271">
    <property type="component" value="Unassembled WGS sequence"/>
</dbReference>
<organism evidence="2 3">
    <name type="scientific">Eisenbergiella tayi</name>
    <dbReference type="NCBI Taxonomy" id="1432052"/>
    <lineage>
        <taxon>Bacteria</taxon>
        <taxon>Bacillati</taxon>
        <taxon>Bacillota</taxon>
        <taxon>Clostridia</taxon>
        <taxon>Lachnospirales</taxon>
        <taxon>Lachnospiraceae</taxon>
        <taxon>Eisenbergiella</taxon>
    </lineage>
</organism>
<evidence type="ECO:0000313" key="1">
    <source>
        <dbReference type="EMBL" id="ODM11089.1"/>
    </source>
</evidence>
<accession>A0A1E3UFX4</accession>
<reference evidence="1 4" key="1">
    <citation type="submission" date="2016-07" db="EMBL/GenBank/DDBJ databases">
        <title>Characterization of isolates of Eisenbergiella tayi derived from blood cultures, using whole genome sequencing.</title>
        <authorList>
            <person name="Burdz T."/>
            <person name="Wiebe D."/>
            <person name="Huynh C."/>
            <person name="Bernard K."/>
        </authorList>
    </citation>
    <scope>NUCLEOTIDE SEQUENCE [LARGE SCALE GENOMIC DNA]</scope>
    <source>
        <strain evidence="1 4">NML 120489</strain>
    </source>
</reference>
<gene>
    <name evidence="1" type="ORF">BEH84_03518</name>
    <name evidence="2" type="ORF">BEI59_17025</name>
</gene>
<dbReference type="InterPro" id="IPR028956">
    <property type="entry name" value="Imm51"/>
</dbReference>
<reference evidence="2 3" key="2">
    <citation type="submission" date="2016-08" db="EMBL/GenBank/DDBJ databases">
        <authorList>
            <person name="Seilhamer J.J."/>
        </authorList>
    </citation>
    <scope>NUCLEOTIDE SEQUENCE [LARGE SCALE GENOMIC DNA]</scope>
    <source>
        <strain evidence="2 3">NML150140-1</strain>
    </source>
</reference>
<evidence type="ECO:0000313" key="4">
    <source>
        <dbReference type="Proteomes" id="UP000095003"/>
    </source>
</evidence>
<evidence type="ECO:0000313" key="3">
    <source>
        <dbReference type="Proteomes" id="UP000094271"/>
    </source>
</evidence>
<dbReference type="Pfam" id="PF15595">
    <property type="entry name" value="Imm51"/>
    <property type="match status" value="1"/>
</dbReference>
<comment type="caution">
    <text evidence="2">The sequence shown here is derived from an EMBL/GenBank/DDBJ whole genome shotgun (WGS) entry which is preliminary data.</text>
</comment>
<proteinExistence type="predicted"/>
<evidence type="ECO:0000313" key="2">
    <source>
        <dbReference type="EMBL" id="ODR49643.1"/>
    </source>
</evidence>
<dbReference type="Proteomes" id="UP000095003">
    <property type="component" value="Unassembled WGS sequence"/>
</dbReference>
<protein>
    <submittedName>
        <fullName evidence="2">Uncharacterized protein</fullName>
    </submittedName>
</protein>
<dbReference type="AlphaFoldDB" id="A0A1E3UFX4"/>
<sequence>MDIKQQIKKFDEENKPFYMMDHEDGVYSLCLPLSFLSEEYRDFGQEAFNQYTIRAGESVTDGRFYTHGDGHEWKYVFEKAFEGEENLKKISFDCEAGGFFCYSSDFDVLAEYGRRFREMCMNEQEFTELVCSALSEDRQSVEEEISMEGMTPFFYAVAELARNKGFKMKGMQGGALTLTLKGEFAVVVDESGAISYHPYDEVFDIMDEVSELRKSIPPEDTGQGMRMNM</sequence>
<dbReference type="EMBL" id="MCGI01000003">
    <property type="protein sequence ID" value="ODM11089.1"/>
    <property type="molecule type" value="Genomic_DNA"/>
</dbReference>
<name>A0A1E3UFX4_9FIRM</name>
<dbReference type="EMBL" id="MEHA01000012">
    <property type="protein sequence ID" value="ODR49643.1"/>
    <property type="molecule type" value="Genomic_DNA"/>
</dbReference>
<dbReference type="RefSeq" id="WP_069157774.1">
    <property type="nucleotide sequence ID" value="NZ_DBFYTC010000047.1"/>
</dbReference>